<dbReference type="CDD" id="cd08561">
    <property type="entry name" value="GDPD_cytoplasmic_ScUgpQ2_like"/>
    <property type="match status" value="1"/>
</dbReference>
<dbReference type="EMBL" id="AQQV01000002">
    <property type="protein sequence ID" value="ORE87152.1"/>
    <property type="molecule type" value="Genomic_DNA"/>
</dbReference>
<reference evidence="3 4" key="1">
    <citation type="submission" date="2013-04" db="EMBL/GenBank/DDBJ databases">
        <title>Oceanococcus atlanticus 22II-S10r2 Genome Sequencing.</title>
        <authorList>
            <person name="Lai Q."/>
            <person name="Li G."/>
            <person name="Shao Z."/>
        </authorList>
    </citation>
    <scope>NUCLEOTIDE SEQUENCE [LARGE SCALE GENOMIC DNA]</scope>
    <source>
        <strain evidence="3 4">22II-S10r2</strain>
    </source>
</reference>
<organism evidence="3 4">
    <name type="scientific">Oceanococcus atlanticus</name>
    <dbReference type="NCBI Taxonomy" id="1317117"/>
    <lineage>
        <taxon>Bacteria</taxon>
        <taxon>Pseudomonadati</taxon>
        <taxon>Pseudomonadota</taxon>
        <taxon>Gammaproteobacteria</taxon>
        <taxon>Chromatiales</taxon>
        <taxon>Oceanococcaceae</taxon>
        <taxon>Oceanococcus</taxon>
    </lineage>
</organism>
<name>A0A1Y1SF35_9GAMM</name>
<dbReference type="AlphaFoldDB" id="A0A1Y1SF35"/>
<gene>
    <name evidence="3" type="ORF">ATO7_08932</name>
</gene>
<feature type="signal peptide" evidence="1">
    <location>
        <begin position="1"/>
        <end position="23"/>
    </location>
</feature>
<comment type="caution">
    <text evidence="3">The sequence shown here is derived from an EMBL/GenBank/DDBJ whole genome shotgun (WGS) entry which is preliminary data.</text>
</comment>
<proteinExistence type="predicted"/>
<evidence type="ECO:0000256" key="1">
    <source>
        <dbReference type="SAM" id="SignalP"/>
    </source>
</evidence>
<evidence type="ECO:0000313" key="3">
    <source>
        <dbReference type="EMBL" id="ORE87152.1"/>
    </source>
</evidence>
<evidence type="ECO:0000313" key="4">
    <source>
        <dbReference type="Proteomes" id="UP000192342"/>
    </source>
</evidence>
<dbReference type="PANTHER" id="PTHR46211">
    <property type="entry name" value="GLYCEROPHOSPHORYL DIESTER PHOSPHODIESTERASE"/>
    <property type="match status" value="1"/>
</dbReference>
<dbReference type="Gene3D" id="3.20.20.190">
    <property type="entry name" value="Phosphatidylinositol (PI) phosphodiesterase"/>
    <property type="match status" value="1"/>
</dbReference>
<dbReference type="PROSITE" id="PS51704">
    <property type="entry name" value="GP_PDE"/>
    <property type="match status" value="1"/>
</dbReference>
<accession>A0A1Y1SF35</accession>
<dbReference type="Proteomes" id="UP000192342">
    <property type="component" value="Unassembled WGS sequence"/>
</dbReference>
<dbReference type="InterPro" id="IPR017946">
    <property type="entry name" value="PLC-like_Pdiesterase_TIM-brl"/>
</dbReference>
<evidence type="ECO:0000259" key="2">
    <source>
        <dbReference type="PROSITE" id="PS51704"/>
    </source>
</evidence>
<dbReference type="PROSITE" id="PS51257">
    <property type="entry name" value="PROKAR_LIPOPROTEIN"/>
    <property type="match status" value="1"/>
</dbReference>
<dbReference type="SUPFAM" id="SSF51695">
    <property type="entry name" value="PLC-like phosphodiesterases"/>
    <property type="match status" value="1"/>
</dbReference>
<dbReference type="PANTHER" id="PTHR46211:SF14">
    <property type="entry name" value="GLYCEROPHOSPHODIESTER PHOSPHODIESTERASE"/>
    <property type="match status" value="1"/>
</dbReference>
<feature type="chain" id="PRO_5012892140" evidence="1">
    <location>
        <begin position="24"/>
        <end position="355"/>
    </location>
</feature>
<keyword evidence="4" id="KW-1185">Reference proteome</keyword>
<dbReference type="STRING" id="1317117.ATO7_08932"/>
<protein>
    <submittedName>
        <fullName evidence="3">Glycerophosphoryl diester phosphodiesterase</fullName>
    </submittedName>
</protein>
<dbReference type="GO" id="GO:0006629">
    <property type="term" value="P:lipid metabolic process"/>
    <property type="evidence" value="ECO:0007669"/>
    <property type="project" value="InterPro"/>
</dbReference>
<keyword evidence="1" id="KW-0732">Signal</keyword>
<dbReference type="RefSeq" id="WP_083561345.1">
    <property type="nucleotide sequence ID" value="NZ_AQQV01000002.1"/>
</dbReference>
<dbReference type="OrthoDB" id="9795622at2"/>
<dbReference type="Pfam" id="PF03009">
    <property type="entry name" value="GDPD"/>
    <property type="match status" value="1"/>
</dbReference>
<feature type="domain" description="GP-PDE" evidence="2">
    <location>
        <begin position="63"/>
        <end position="336"/>
    </location>
</feature>
<dbReference type="GO" id="GO:0008081">
    <property type="term" value="F:phosphoric diester hydrolase activity"/>
    <property type="evidence" value="ECO:0007669"/>
    <property type="project" value="InterPro"/>
</dbReference>
<dbReference type="InterPro" id="IPR030395">
    <property type="entry name" value="GP_PDE_dom"/>
</dbReference>
<dbReference type="PROSITE" id="PS50007">
    <property type="entry name" value="PIPLC_X_DOMAIN"/>
    <property type="match status" value="1"/>
</dbReference>
<sequence length="355" mass="37650">MKARGASQTLARLGILSLGVALAACGANGGRTAQGGDTPNPTPDPNYSCTAAPAENPWLARTDLNFSHRGGALEFPENTLYAYQRSLDVGADVLEMDVYETADGELVVIHDASVDRTTNGSGSVSGYTLADIQALDAAHWFVPGRGAVADGQEADYIFRGIATGEKAPPAGFTAADFRVPTLAETLDRFPNALINIELKPDPDSTGSYEAKVAQLLIERQRSDDVIVASFIDIPALLFKPQAPCVSTSFPTGQAALYVIASQGPLPMPPLSVHQAFQVPPELGIPVVTQDFVDDAHAAGVAVHVWTINECQDMVDLLALGVDAVMTDRPQLLEQVLAQPEDARDCALLVDYQPEL</sequence>